<organism evidence="3 4">
    <name type="scientific">Photobacterium chitinilyticum</name>
    <dbReference type="NCBI Taxonomy" id="2485123"/>
    <lineage>
        <taxon>Bacteria</taxon>
        <taxon>Pseudomonadati</taxon>
        <taxon>Pseudomonadota</taxon>
        <taxon>Gammaproteobacteria</taxon>
        <taxon>Vibrionales</taxon>
        <taxon>Vibrionaceae</taxon>
        <taxon>Photobacterium</taxon>
    </lineage>
</organism>
<comment type="caution">
    <text evidence="3">The sequence shown here is derived from an EMBL/GenBank/DDBJ whole genome shotgun (WGS) entry which is preliminary data.</text>
</comment>
<proteinExistence type="predicted"/>
<feature type="compositionally biased region" description="Polar residues" evidence="1">
    <location>
        <begin position="64"/>
        <end position="73"/>
    </location>
</feature>
<gene>
    <name evidence="3" type="ORF">EDI28_20060</name>
</gene>
<dbReference type="Pfam" id="PF02120">
    <property type="entry name" value="Flg_hook"/>
    <property type="match status" value="1"/>
</dbReference>
<dbReference type="PANTHER" id="PTHR37533">
    <property type="entry name" value="FLAGELLAR HOOK-LENGTH CONTROL PROTEIN"/>
    <property type="match status" value="1"/>
</dbReference>
<keyword evidence="3" id="KW-0966">Cell projection</keyword>
<dbReference type="InterPro" id="IPR052563">
    <property type="entry name" value="FliK"/>
</dbReference>
<feature type="region of interest" description="Disordered" evidence="1">
    <location>
        <begin position="1"/>
        <end position="85"/>
    </location>
</feature>
<dbReference type="OrthoDB" id="1792985at2"/>
<feature type="compositionally biased region" description="Polar residues" evidence="1">
    <location>
        <begin position="21"/>
        <end position="34"/>
    </location>
</feature>
<feature type="compositionally biased region" description="Low complexity" evidence="1">
    <location>
        <begin position="1"/>
        <end position="20"/>
    </location>
</feature>
<dbReference type="RefSeq" id="WP_128785641.1">
    <property type="nucleotide sequence ID" value="NZ_RJLM01000011.1"/>
</dbReference>
<protein>
    <submittedName>
        <fullName evidence="3">Flagellar hook-length control protein FliK</fullName>
    </submittedName>
</protein>
<dbReference type="EMBL" id="RJLM01000011">
    <property type="protein sequence ID" value="RWX53752.1"/>
    <property type="molecule type" value="Genomic_DNA"/>
</dbReference>
<accession>A0A444JKX1</accession>
<dbReference type="InterPro" id="IPR021136">
    <property type="entry name" value="Flagellar_hook_control-like_C"/>
</dbReference>
<dbReference type="Proteomes" id="UP000287563">
    <property type="component" value="Unassembled WGS sequence"/>
</dbReference>
<keyword evidence="4" id="KW-1185">Reference proteome</keyword>
<dbReference type="Gene3D" id="3.30.750.140">
    <property type="match status" value="1"/>
</dbReference>
<evidence type="ECO:0000313" key="4">
    <source>
        <dbReference type="Proteomes" id="UP000287563"/>
    </source>
</evidence>
<keyword evidence="3" id="KW-0282">Flagellum</keyword>
<dbReference type="CDD" id="cd17470">
    <property type="entry name" value="T3SS_Flik_C"/>
    <property type="match status" value="1"/>
</dbReference>
<evidence type="ECO:0000256" key="1">
    <source>
        <dbReference type="SAM" id="MobiDB-lite"/>
    </source>
</evidence>
<feature type="compositionally biased region" description="Basic and acidic residues" evidence="1">
    <location>
        <begin position="41"/>
        <end position="61"/>
    </location>
</feature>
<evidence type="ECO:0000313" key="3">
    <source>
        <dbReference type="EMBL" id="RWX53752.1"/>
    </source>
</evidence>
<feature type="domain" description="Flagellar hook-length control protein-like C-terminal" evidence="2">
    <location>
        <begin position="286"/>
        <end position="366"/>
    </location>
</feature>
<evidence type="ECO:0000259" key="2">
    <source>
        <dbReference type="Pfam" id="PF02120"/>
    </source>
</evidence>
<name>A0A444JKX1_9GAMM</name>
<sequence>MQVSANVAAKNAAQATSSSTGSPRVKSNGSNDSEPMSFAEFEQRLDKPSEPKEEVTERDEASAELSQDQSQEVSAEAQALQDKTPQSLAMSLAQQNALAALPKGSSTENPIAGLDEKQQAQMLAQLSTQASEQLSGQVAEQLSAQLSNPLVGQQIGQSKGQDAAQQMNQLLAQLTGQQAQTDPANAELLEQMQHLLKQQKANTGDALPLAKDMAIPFDGSLMDKLAATTLSGPAMNMHSNLSSQINNNMSLPSSAAAAATTQQLHAGVDITEPEWGRDLVEQLRSRLQLSKTDQIQHAHVRLDPPELGRLEVNLRLEGDKVSVHFTAAHPQLREALAANADRLRFDFDGSQMQLADVSVSSGLHQQSHQQSGAEGESDIMANQVVMQAEDTSSATLSGLDGRYEAMV</sequence>
<dbReference type="AlphaFoldDB" id="A0A444JKX1"/>
<reference evidence="3 4" key="1">
    <citation type="submission" date="2018-11" db="EMBL/GenBank/DDBJ databases">
        <title>Photobacterium sp. BEI247 sp. nov., a marine bacterium isolated from Yongle Blue Hole in the South China Sea.</title>
        <authorList>
            <person name="Wang X."/>
        </authorList>
    </citation>
    <scope>NUCLEOTIDE SEQUENCE [LARGE SCALE GENOMIC DNA]</scope>
    <source>
        <strain evidence="4">BEI247</strain>
    </source>
</reference>
<dbReference type="PANTHER" id="PTHR37533:SF2">
    <property type="entry name" value="FLAGELLAR HOOK-LENGTH CONTROL PROTEIN"/>
    <property type="match status" value="1"/>
</dbReference>
<dbReference type="InterPro" id="IPR038610">
    <property type="entry name" value="FliK-like_C_sf"/>
</dbReference>
<keyword evidence="3" id="KW-0969">Cilium</keyword>